<keyword evidence="7" id="KW-0813">Transport</keyword>
<keyword evidence="3" id="KW-1003">Cell membrane</keyword>
<dbReference type="InterPro" id="IPR010920">
    <property type="entry name" value="LSM_dom_sf"/>
</dbReference>
<dbReference type="InterPro" id="IPR023408">
    <property type="entry name" value="MscS_beta-dom_sf"/>
</dbReference>
<reference evidence="10 11" key="1">
    <citation type="submission" date="2016-01" db="EMBL/GenBank/DDBJ databases">
        <title>Annotation of Pseudomonas oryzihabitans USDA-ARS-USMARC-56511.</title>
        <authorList>
            <person name="Harhay G.P."/>
            <person name="Harhay D.M."/>
            <person name="Smith T.P.L."/>
            <person name="Bono J.L."/>
            <person name="Heaton M.P."/>
            <person name="Clawson M.L."/>
            <person name="Chitko-Mckown C.G."/>
            <person name="Capik S.F."/>
            <person name="DeDonder K.D."/>
            <person name="Apley M.D."/>
            <person name="Lubbers B.V."/>
            <person name="White B.J."/>
            <person name="Larson R.L."/>
        </authorList>
    </citation>
    <scope>NUCLEOTIDE SEQUENCE [LARGE SCALE GENOMIC DNA]</scope>
    <source>
        <strain evidence="10 11">USDA-ARS-USMARC-56511</strain>
    </source>
</reference>
<dbReference type="InterPro" id="IPR049278">
    <property type="entry name" value="MS_channel_C"/>
</dbReference>
<evidence type="ECO:0000259" key="8">
    <source>
        <dbReference type="Pfam" id="PF00924"/>
    </source>
</evidence>
<evidence type="ECO:0000256" key="5">
    <source>
        <dbReference type="ARBA" id="ARBA00022989"/>
    </source>
</evidence>
<feature type="transmembrane region" description="Helical" evidence="7">
    <location>
        <begin position="62"/>
        <end position="88"/>
    </location>
</feature>
<dbReference type="InterPro" id="IPR006685">
    <property type="entry name" value="MscS_channel_2nd"/>
</dbReference>
<keyword evidence="4 7" id="KW-0812">Transmembrane</keyword>
<comment type="similarity">
    <text evidence="2 7">Belongs to the MscS (TC 1.A.23) family.</text>
</comment>
<dbReference type="Pfam" id="PF21082">
    <property type="entry name" value="MS_channel_3rd"/>
    <property type="match status" value="1"/>
</dbReference>
<dbReference type="RefSeq" id="WP_059313693.1">
    <property type="nucleotide sequence ID" value="NZ_CP013987.1"/>
</dbReference>
<keyword evidence="7" id="KW-0406">Ion transport</keyword>
<dbReference type="InterPro" id="IPR006686">
    <property type="entry name" value="MscS_channel_CS"/>
</dbReference>
<comment type="caution">
    <text evidence="7">Lacks conserved residue(s) required for the propagation of feature annotation.</text>
</comment>
<dbReference type="PANTHER" id="PTHR30221">
    <property type="entry name" value="SMALL-CONDUCTANCE MECHANOSENSITIVE CHANNEL"/>
    <property type="match status" value="1"/>
</dbReference>
<keyword evidence="7" id="KW-0997">Cell inner membrane</keyword>
<dbReference type="Gene3D" id="3.30.70.100">
    <property type="match status" value="1"/>
</dbReference>
<comment type="subunit">
    <text evidence="7">Homoheptamer.</text>
</comment>
<name>A0A0U4HBX3_9PSED</name>
<evidence type="ECO:0000259" key="9">
    <source>
        <dbReference type="Pfam" id="PF21082"/>
    </source>
</evidence>
<evidence type="ECO:0000256" key="3">
    <source>
        <dbReference type="ARBA" id="ARBA00022475"/>
    </source>
</evidence>
<organism evidence="10 11">
    <name type="scientific">Pseudomonas oryzihabitans</name>
    <dbReference type="NCBI Taxonomy" id="47885"/>
    <lineage>
        <taxon>Bacteria</taxon>
        <taxon>Pseudomonadati</taxon>
        <taxon>Pseudomonadota</taxon>
        <taxon>Gammaproteobacteria</taxon>
        <taxon>Pseudomonadales</taxon>
        <taxon>Pseudomonadaceae</taxon>
        <taxon>Pseudomonas</taxon>
    </lineage>
</organism>
<feature type="transmembrane region" description="Helical" evidence="7">
    <location>
        <begin position="20"/>
        <end position="42"/>
    </location>
</feature>
<feature type="domain" description="Mechanosensitive ion channel MscS C-terminal" evidence="9">
    <location>
        <begin position="183"/>
        <end position="264"/>
    </location>
</feature>
<dbReference type="InterPro" id="IPR045275">
    <property type="entry name" value="MscS_archaea/bacteria_type"/>
</dbReference>
<gene>
    <name evidence="10" type="ORF">APT59_04155</name>
</gene>
<dbReference type="OrthoDB" id="9809206at2"/>
<evidence type="ECO:0000256" key="1">
    <source>
        <dbReference type="ARBA" id="ARBA00004651"/>
    </source>
</evidence>
<dbReference type="Proteomes" id="UP000064137">
    <property type="component" value="Chromosome"/>
</dbReference>
<protein>
    <recommendedName>
        <fullName evidence="7">Small-conductance mechanosensitive channel</fullName>
    </recommendedName>
</protein>
<dbReference type="SUPFAM" id="SSF82689">
    <property type="entry name" value="Mechanosensitive channel protein MscS (YggB), C-terminal domain"/>
    <property type="match status" value="1"/>
</dbReference>
<dbReference type="SUPFAM" id="SSF50182">
    <property type="entry name" value="Sm-like ribonucleoproteins"/>
    <property type="match status" value="1"/>
</dbReference>
<dbReference type="InterPro" id="IPR011066">
    <property type="entry name" value="MscS_channel_C_sf"/>
</dbReference>
<dbReference type="SUPFAM" id="SSF82861">
    <property type="entry name" value="Mechanosensitive channel protein MscS (YggB), transmembrane region"/>
    <property type="match status" value="1"/>
</dbReference>
<keyword evidence="6 7" id="KW-0472">Membrane</keyword>
<comment type="subcellular location">
    <subcellularLocation>
        <location evidence="7">Cell inner membrane</location>
        <topology evidence="7">Multi-pass membrane protein</topology>
    </subcellularLocation>
    <subcellularLocation>
        <location evidence="1">Cell membrane</location>
        <topology evidence="1">Multi-pass membrane protein</topology>
    </subcellularLocation>
</comment>
<dbReference type="PROSITE" id="PS01246">
    <property type="entry name" value="UPF0003"/>
    <property type="match status" value="1"/>
</dbReference>
<dbReference type="GO" id="GO:0008381">
    <property type="term" value="F:mechanosensitive monoatomic ion channel activity"/>
    <property type="evidence" value="ECO:0007669"/>
    <property type="project" value="InterPro"/>
</dbReference>
<keyword evidence="7" id="KW-0407">Ion channel</keyword>
<evidence type="ECO:0000313" key="11">
    <source>
        <dbReference type="Proteomes" id="UP000064137"/>
    </source>
</evidence>
<sequence length="290" mass="31472">MDLSAQTDHLLTAFMAWLPVILQYCGKVMLALLTLWIGWWIINRLTGRLAALFTARHMDQALETFVVTLVNIGLKVMLVISVASMIGIATTSFVAALGAASLAIGLSLQGSLANFAGGVLILLFRPFKIGDYIEAQGVQGTVDSIQIFHTVLRTGDNRTITVPNGNLSNGIITNQSRQTTRQIVFDVKVGYDADLQKAKQVLGEMAKDPRVLETPPPAIVVAGLGDTFITVSLRCWTANSDFWGTQFTFNEQIRDRLRAEGIDIALPSRVVKVIDDKGEERAAAAARGEA</sequence>
<dbReference type="AlphaFoldDB" id="A0A0U4HBX3"/>
<feature type="transmembrane region" description="Helical" evidence="7">
    <location>
        <begin position="94"/>
        <end position="124"/>
    </location>
</feature>
<evidence type="ECO:0000256" key="7">
    <source>
        <dbReference type="RuleBase" id="RU369025"/>
    </source>
</evidence>
<dbReference type="Gene3D" id="1.10.287.1260">
    <property type="match status" value="1"/>
</dbReference>
<comment type="function">
    <text evidence="7">Mechanosensitive channel that participates in the regulation of osmotic pressure changes within the cell, opening in response to stretch forces in the membrane lipid bilayer, without the need for other proteins. Contributes to normal resistance to hypoosmotic shock. Forms an ion channel of 1.0 nanosiemens conductance with a slight preference for anions.</text>
</comment>
<keyword evidence="5 7" id="KW-1133">Transmembrane helix</keyword>
<dbReference type="PANTHER" id="PTHR30221:SF1">
    <property type="entry name" value="SMALL-CONDUCTANCE MECHANOSENSITIVE CHANNEL"/>
    <property type="match status" value="1"/>
</dbReference>
<dbReference type="InterPro" id="IPR011014">
    <property type="entry name" value="MscS_channel_TM-2"/>
</dbReference>
<dbReference type="KEGG" id="por:APT59_04155"/>
<evidence type="ECO:0000256" key="2">
    <source>
        <dbReference type="ARBA" id="ARBA00008017"/>
    </source>
</evidence>
<proteinExistence type="inferred from homology"/>
<feature type="domain" description="Mechanosensitive ion channel MscS" evidence="8">
    <location>
        <begin position="111"/>
        <end position="177"/>
    </location>
</feature>
<accession>A0A0U4HBX3</accession>
<evidence type="ECO:0000256" key="4">
    <source>
        <dbReference type="ARBA" id="ARBA00022692"/>
    </source>
</evidence>
<dbReference type="GO" id="GO:0005886">
    <property type="term" value="C:plasma membrane"/>
    <property type="evidence" value="ECO:0007669"/>
    <property type="project" value="UniProtKB-SubCell"/>
</dbReference>
<dbReference type="Pfam" id="PF00924">
    <property type="entry name" value="MS_channel_2nd"/>
    <property type="match status" value="1"/>
</dbReference>
<evidence type="ECO:0000313" key="10">
    <source>
        <dbReference type="EMBL" id="ALZ83434.1"/>
    </source>
</evidence>
<dbReference type="EMBL" id="CP013987">
    <property type="protein sequence ID" value="ALZ83434.1"/>
    <property type="molecule type" value="Genomic_DNA"/>
</dbReference>
<evidence type="ECO:0000256" key="6">
    <source>
        <dbReference type="ARBA" id="ARBA00023136"/>
    </source>
</evidence>
<dbReference type="Gene3D" id="2.30.30.60">
    <property type="match status" value="1"/>
</dbReference>